<organism evidence="3 4">
    <name type="scientific">Gloeomargarita lithophora Alchichica-D10</name>
    <dbReference type="NCBI Taxonomy" id="1188229"/>
    <lineage>
        <taxon>Bacteria</taxon>
        <taxon>Bacillati</taxon>
        <taxon>Cyanobacteriota</taxon>
        <taxon>Cyanophyceae</taxon>
        <taxon>Gloeomargaritales</taxon>
        <taxon>Gloeomargaritaceae</taxon>
        <taxon>Gloeomargarita</taxon>
    </lineage>
</organism>
<dbReference type="SUPFAM" id="SSF53756">
    <property type="entry name" value="UDP-Glycosyltransferase/glycogen phosphorylase"/>
    <property type="match status" value="1"/>
</dbReference>
<protein>
    <submittedName>
        <fullName evidence="3">Glycosyl transferase group 1</fullName>
    </submittedName>
</protein>
<dbReference type="STRING" id="1188229.GlitD10_0122"/>
<accession>A0A1J0A923</accession>
<keyword evidence="3" id="KW-0808">Transferase</keyword>
<evidence type="ECO:0000259" key="1">
    <source>
        <dbReference type="Pfam" id="PF00534"/>
    </source>
</evidence>
<evidence type="ECO:0000259" key="2">
    <source>
        <dbReference type="Pfam" id="PF13439"/>
    </source>
</evidence>
<name>A0A1J0A923_9CYAN</name>
<dbReference type="InterPro" id="IPR001296">
    <property type="entry name" value="Glyco_trans_1"/>
</dbReference>
<evidence type="ECO:0000313" key="4">
    <source>
        <dbReference type="Proteomes" id="UP000180235"/>
    </source>
</evidence>
<dbReference type="KEGG" id="glt:GlitD10_0122"/>
<dbReference type="EMBL" id="CP017675">
    <property type="protein sequence ID" value="APB32423.1"/>
    <property type="molecule type" value="Genomic_DNA"/>
</dbReference>
<keyword evidence="4" id="KW-1185">Reference proteome</keyword>
<dbReference type="Pfam" id="PF13439">
    <property type="entry name" value="Glyco_transf_4"/>
    <property type="match status" value="1"/>
</dbReference>
<evidence type="ECO:0000313" key="3">
    <source>
        <dbReference type="EMBL" id="APB32423.1"/>
    </source>
</evidence>
<dbReference type="RefSeq" id="WP_071453169.1">
    <property type="nucleotide sequence ID" value="NZ_CP017675.1"/>
</dbReference>
<dbReference type="OrthoDB" id="9787617at2"/>
<proteinExistence type="predicted"/>
<feature type="domain" description="Glycosyltransferase subfamily 4-like N-terminal" evidence="2">
    <location>
        <begin position="33"/>
        <end position="178"/>
    </location>
</feature>
<reference evidence="3 4" key="1">
    <citation type="submission" date="2016-10" db="EMBL/GenBank/DDBJ databases">
        <title>Description of Gloeomargarita lithophora gen. nov., sp. nov., a thylakoid-bearing basal-branching cyanobacterium with intracellular carbonates, and proposal for Gloeomargaritales ord. nov.</title>
        <authorList>
            <person name="Moreira D."/>
            <person name="Tavera R."/>
            <person name="Benzerara K."/>
            <person name="Skouri-Panet F."/>
            <person name="Couradeau E."/>
            <person name="Gerard E."/>
            <person name="Loussert C."/>
            <person name="Novelo E."/>
            <person name="Zivanovic Y."/>
            <person name="Lopez-Garcia P."/>
        </authorList>
    </citation>
    <scope>NUCLEOTIDE SEQUENCE [LARGE SCALE GENOMIC DNA]</scope>
    <source>
        <strain evidence="3 4">D10</strain>
    </source>
</reference>
<gene>
    <name evidence="3" type="ORF">GlitD10_0122</name>
</gene>
<dbReference type="Pfam" id="PF00534">
    <property type="entry name" value="Glycos_transf_1"/>
    <property type="match status" value="1"/>
</dbReference>
<sequence>MLKVALICPFNLERLSGTPVRTNLTAQSLNNHCELLVCATGGRDTYVKVIPDVWQPRPHRQPQFRLDRFTKQVLPALRAFQPDAIHLISPTGILSALAYKILHPKVKIITEIHGLTCYEMTGGSWLARNTFHLLDFLSLYFAHHIIAMSYSQKALITQLFGKYLDKKISVIWGPVDLNFIQPMPLPLSNQFTIGYLGNGSFWQGIDLILTAVKQLQNHPQIHFMLGGIQPDLYKIQLPQPLPANLTIIPIVPLGKENEFFSQCHALISSRIGGMVTESQYPYKLSYYLAAGRPIIASDVSDQRLIVEQANCGFIFNPDQPETLAEKILTLFHTSQEKRHIMGNNGRQFAEKYLSLGQLGITLLQIYQGKGGTRKTLPPSPKIN</sequence>
<dbReference type="PANTHER" id="PTHR12526:SF584">
    <property type="entry name" value="GLYCOSYLTRANSFERASE"/>
    <property type="match status" value="1"/>
</dbReference>
<dbReference type="CDD" id="cd03794">
    <property type="entry name" value="GT4_WbuB-like"/>
    <property type="match status" value="1"/>
</dbReference>
<dbReference type="Proteomes" id="UP000180235">
    <property type="component" value="Chromosome"/>
</dbReference>
<dbReference type="InterPro" id="IPR028098">
    <property type="entry name" value="Glyco_trans_4-like_N"/>
</dbReference>
<feature type="domain" description="Glycosyl transferase family 1" evidence="1">
    <location>
        <begin position="188"/>
        <end position="347"/>
    </location>
</feature>
<dbReference type="AlphaFoldDB" id="A0A1J0A923"/>
<dbReference type="PANTHER" id="PTHR12526">
    <property type="entry name" value="GLYCOSYLTRANSFERASE"/>
    <property type="match status" value="1"/>
</dbReference>
<dbReference type="GO" id="GO:0016757">
    <property type="term" value="F:glycosyltransferase activity"/>
    <property type="evidence" value="ECO:0007669"/>
    <property type="project" value="InterPro"/>
</dbReference>
<dbReference type="Gene3D" id="3.40.50.2000">
    <property type="entry name" value="Glycogen Phosphorylase B"/>
    <property type="match status" value="2"/>
</dbReference>